<dbReference type="Pfam" id="PF03780">
    <property type="entry name" value="Asp23"/>
    <property type="match status" value="1"/>
</dbReference>
<evidence type="ECO:0000313" key="2">
    <source>
        <dbReference type="EMBL" id="RKF28707.1"/>
    </source>
</evidence>
<evidence type="ECO:0000256" key="1">
    <source>
        <dbReference type="ARBA" id="ARBA00005721"/>
    </source>
</evidence>
<evidence type="ECO:0000313" key="3">
    <source>
        <dbReference type="Proteomes" id="UP000285744"/>
    </source>
</evidence>
<name>A0A420F715_9ACTN</name>
<dbReference type="Proteomes" id="UP000285744">
    <property type="component" value="Unassembled WGS sequence"/>
</dbReference>
<reference evidence="2 3" key="1">
    <citation type="journal article" date="2018" name="Int. J. Syst. Evol. Microbiol.">
        <title>Micromonospora globbae sp. nov., an endophytic actinomycete isolated from roots of Globba winitii C. H. Wright.</title>
        <authorList>
            <person name="Kuncharoen N."/>
            <person name="Pittayakhajonwut P."/>
            <person name="Tanasupawat S."/>
        </authorList>
    </citation>
    <scope>NUCLEOTIDE SEQUENCE [LARGE SCALE GENOMIC DNA]</scope>
    <source>
        <strain evidence="2 3">WPS1-2</strain>
    </source>
</reference>
<sequence length="111" mass="11458">MTDPTDRGPTRIAPEAVARICARAARQVAGVHALVGVPARPHGVAVRLDDHAASVDVDVVTWYGRPVPTVADAIRDAVIGEVEAVTGLTVREVTVTVDDVVVPGVDPPAPA</sequence>
<comment type="similarity">
    <text evidence="1">Belongs to the asp23 family.</text>
</comment>
<protein>
    <submittedName>
        <fullName evidence="2">Asp23/Gls24 family envelope stress response protein</fullName>
    </submittedName>
</protein>
<comment type="caution">
    <text evidence="2">The sequence shown here is derived from an EMBL/GenBank/DDBJ whole genome shotgun (WGS) entry which is preliminary data.</text>
</comment>
<dbReference type="InterPro" id="IPR005531">
    <property type="entry name" value="Asp23"/>
</dbReference>
<gene>
    <name evidence="2" type="ORF">D7I43_02900</name>
</gene>
<accession>A0A420F715</accession>
<dbReference type="EMBL" id="RAQQ01000002">
    <property type="protein sequence ID" value="RKF28707.1"/>
    <property type="molecule type" value="Genomic_DNA"/>
</dbReference>
<proteinExistence type="inferred from homology"/>
<dbReference type="OrthoDB" id="3403412at2"/>
<dbReference type="PANTHER" id="PTHR34297">
    <property type="entry name" value="HYPOTHETICAL CYTOSOLIC PROTEIN-RELATED"/>
    <property type="match status" value="1"/>
</dbReference>
<dbReference type="AlphaFoldDB" id="A0A420F715"/>
<dbReference type="RefSeq" id="WP_120326794.1">
    <property type="nucleotide sequence ID" value="NZ_RAQQ01000002.1"/>
</dbReference>
<organism evidence="2 3">
    <name type="scientific">Micromonospora globbae</name>
    <dbReference type="NCBI Taxonomy" id="1894969"/>
    <lineage>
        <taxon>Bacteria</taxon>
        <taxon>Bacillati</taxon>
        <taxon>Actinomycetota</taxon>
        <taxon>Actinomycetes</taxon>
        <taxon>Micromonosporales</taxon>
        <taxon>Micromonosporaceae</taxon>
        <taxon>Micromonospora</taxon>
    </lineage>
</organism>